<dbReference type="InterPro" id="IPR001841">
    <property type="entry name" value="Znf_RING"/>
</dbReference>
<name>A0A485L876_9STRA</name>
<dbReference type="PROSITE" id="PS50089">
    <property type="entry name" value="ZF_RING_2"/>
    <property type="match status" value="1"/>
</dbReference>
<dbReference type="Pfam" id="PF13639">
    <property type="entry name" value="zf-RING_2"/>
    <property type="match status" value="1"/>
</dbReference>
<dbReference type="EMBL" id="CAADRA010006104">
    <property type="protein sequence ID" value="VFT94038.1"/>
    <property type="molecule type" value="Genomic_DNA"/>
</dbReference>
<evidence type="ECO:0000256" key="1">
    <source>
        <dbReference type="ARBA" id="ARBA00022723"/>
    </source>
</evidence>
<evidence type="ECO:0000313" key="9">
    <source>
        <dbReference type="Proteomes" id="UP000332933"/>
    </source>
</evidence>
<reference evidence="7" key="2">
    <citation type="submission" date="2019-06" db="EMBL/GenBank/DDBJ databases">
        <title>Genomics analysis of Aphanomyces spp. identifies a new class of oomycete effector associated with host adaptation.</title>
        <authorList>
            <person name="Gaulin E."/>
        </authorList>
    </citation>
    <scope>NUCLEOTIDE SEQUENCE</scope>
    <source>
        <strain evidence="7">CBS 578.67</strain>
    </source>
</reference>
<dbReference type="InterPro" id="IPR017907">
    <property type="entry name" value="Znf_RING_CS"/>
</dbReference>
<keyword evidence="9" id="KW-1185">Reference proteome</keyword>
<proteinExistence type="predicted"/>
<keyword evidence="2 4" id="KW-0863">Zinc-finger</keyword>
<evidence type="ECO:0000256" key="3">
    <source>
        <dbReference type="ARBA" id="ARBA00022833"/>
    </source>
</evidence>
<keyword evidence="5" id="KW-1133">Transmembrane helix</keyword>
<evidence type="ECO:0000313" key="8">
    <source>
        <dbReference type="EMBL" id="VFT94038.1"/>
    </source>
</evidence>
<dbReference type="Gene3D" id="3.30.40.10">
    <property type="entry name" value="Zinc/RING finger domain, C3HC4 (zinc finger)"/>
    <property type="match status" value="1"/>
</dbReference>
<dbReference type="EMBL" id="VJMH01006083">
    <property type="protein sequence ID" value="KAF0691509.1"/>
    <property type="molecule type" value="Genomic_DNA"/>
</dbReference>
<keyword evidence="5" id="KW-0472">Membrane</keyword>
<evidence type="ECO:0000256" key="4">
    <source>
        <dbReference type="PROSITE-ProRule" id="PRU00175"/>
    </source>
</evidence>
<evidence type="ECO:0000259" key="6">
    <source>
        <dbReference type="PROSITE" id="PS50089"/>
    </source>
</evidence>
<dbReference type="OrthoDB" id="9049620at2759"/>
<protein>
    <submittedName>
        <fullName evidence="8">Aste57867_17282 protein</fullName>
    </submittedName>
</protein>
<evidence type="ECO:0000256" key="2">
    <source>
        <dbReference type="ARBA" id="ARBA00022771"/>
    </source>
</evidence>
<dbReference type="InterPro" id="IPR013083">
    <property type="entry name" value="Znf_RING/FYVE/PHD"/>
</dbReference>
<keyword evidence="3" id="KW-0862">Zinc</keyword>
<accession>A0A485L876</accession>
<keyword evidence="1" id="KW-0479">Metal-binding</keyword>
<dbReference type="PROSITE" id="PS00518">
    <property type="entry name" value="ZF_RING_1"/>
    <property type="match status" value="1"/>
</dbReference>
<dbReference type="AlphaFoldDB" id="A0A485L876"/>
<dbReference type="PANTHER" id="PTHR23041:SF78">
    <property type="entry name" value="E3 UBIQUITIN-PROTEIN LIGASE RNF4"/>
    <property type="match status" value="1"/>
</dbReference>
<feature type="transmembrane region" description="Helical" evidence="5">
    <location>
        <begin position="91"/>
        <end position="109"/>
    </location>
</feature>
<dbReference type="GO" id="GO:0008270">
    <property type="term" value="F:zinc ion binding"/>
    <property type="evidence" value="ECO:0007669"/>
    <property type="project" value="UniProtKB-KW"/>
</dbReference>
<evidence type="ECO:0000256" key="5">
    <source>
        <dbReference type="SAM" id="Phobius"/>
    </source>
</evidence>
<evidence type="ECO:0000313" key="7">
    <source>
        <dbReference type="EMBL" id="KAF0691509.1"/>
    </source>
</evidence>
<feature type="domain" description="RING-type" evidence="6">
    <location>
        <begin position="33"/>
        <end position="73"/>
    </location>
</feature>
<sequence>MALLAVDQQNGEQIQSLEIFAMGDGNANDGGVCAICMEVAKADSYIETACHHVFCRDCLRRWLFRGHSCPTCRRPLSRAVLLPHNQPTPPYHAAIVYHMLFLLVNLYVFNAGHMHRSLFDALRDCTLVSLLFHRAYFLTMHSHRRLMHYLEELQDRTMVHPMPRHRTGSIR</sequence>
<dbReference type="SMART" id="SM00184">
    <property type="entry name" value="RING"/>
    <property type="match status" value="1"/>
</dbReference>
<keyword evidence="5" id="KW-0812">Transmembrane</keyword>
<gene>
    <name evidence="8" type="primary">Aste57867_17282</name>
    <name evidence="7" type="ORF">As57867_017223</name>
    <name evidence="8" type="ORF">ASTE57867_17282</name>
</gene>
<dbReference type="SUPFAM" id="SSF57850">
    <property type="entry name" value="RING/U-box"/>
    <property type="match status" value="1"/>
</dbReference>
<dbReference type="Proteomes" id="UP000332933">
    <property type="component" value="Unassembled WGS sequence"/>
</dbReference>
<dbReference type="InterPro" id="IPR047134">
    <property type="entry name" value="RNF4"/>
</dbReference>
<dbReference type="PANTHER" id="PTHR23041">
    <property type="entry name" value="RING FINGER DOMAIN-CONTAINING"/>
    <property type="match status" value="1"/>
</dbReference>
<reference evidence="8 9" key="1">
    <citation type="submission" date="2019-03" db="EMBL/GenBank/DDBJ databases">
        <authorList>
            <person name="Gaulin E."/>
            <person name="Dumas B."/>
        </authorList>
    </citation>
    <scope>NUCLEOTIDE SEQUENCE [LARGE SCALE GENOMIC DNA]</scope>
    <source>
        <strain evidence="8">CBS 568.67</strain>
    </source>
</reference>
<organism evidence="8 9">
    <name type="scientific">Aphanomyces stellatus</name>
    <dbReference type="NCBI Taxonomy" id="120398"/>
    <lineage>
        <taxon>Eukaryota</taxon>
        <taxon>Sar</taxon>
        <taxon>Stramenopiles</taxon>
        <taxon>Oomycota</taxon>
        <taxon>Saprolegniomycetes</taxon>
        <taxon>Saprolegniales</taxon>
        <taxon>Verrucalvaceae</taxon>
        <taxon>Aphanomyces</taxon>
    </lineage>
</organism>